<proteinExistence type="predicted"/>
<reference evidence="1" key="1">
    <citation type="submission" date="2021-06" db="EMBL/GenBank/DDBJ databases">
        <authorList>
            <person name="Kallberg Y."/>
            <person name="Tangrot J."/>
            <person name="Rosling A."/>
        </authorList>
    </citation>
    <scope>NUCLEOTIDE SEQUENCE</scope>
    <source>
        <strain evidence="1">MA461A</strain>
    </source>
</reference>
<dbReference type="Proteomes" id="UP000789920">
    <property type="component" value="Unassembled WGS sequence"/>
</dbReference>
<keyword evidence="2" id="KW-1185">Reference proteome</keyword>
<name>A0ACA9SHC2_9GLOM</name>
<accession>A0ACA9SHC2</accession>
<sequence>MSESPKSDEECKIKTQFLESDEVNQSGEVNKFDEINKFDEANTATQKIS</sequence>
<dbReference type="EMBL" id="CAJVQC010123844">
    <property type="protein sequence ID" value="CAG8839520.1"/>
    <property type="molecule type" value="Genomic_DNA"/>
</dbReference>
<evidence type="ECO:0000313" key="2">
    <source>
        <dbReference type="Proteomes" id="UP000789920"/>
    </source>
</evidence>
<protein>
    <submittedName>
        <fullName evidence="1">35656_t:CDS:1</fullName>
    </submittedName>
</protein>
<feature type="non-terminal residue" evidence="1">
    <location>
        <position position="49"/>
    </location>
</feature>
<gene>
    <name evidence="1" type="ORF">RPERSI_LOCUS31082</name>
</gene>
<organism evidence="1 2">
    <name type="scientific">Racocetra persica</name>
    <dbReference type="NCBI Taxonomy" id="160502"/>
    <lineage>
        <taxon>Eukaryota</taxon>
        <taxon>Fungi</taxon>
        <taxon>Fungi incertae sedis</taxon>
        <taxon>Mucoromycota</taxon>
        <taxon>Glomeromycotina</taxon>
        <taxon>Glomeromycetes</taxon>
        <taxon>Diversisporales</taxon>
        <taxon>Gigasporaceae</taxon>
        <taxon>Racocetra</taxon>
    </lineage>
</organism>
<evidence type="ECO:0000313" key="1">
    <source>
        <dbReference type="EMBL" id="CAG8839520.1"/>
    </source>
</evidence>
<comment type="caution">
    <text evidence="1">The sequence shown here is derived from an EMBL/GenBank/DDBJ whole genome shotgun (WGS) entry which is preliminary data.</text>
</comment>